<proteinExistence type="predicted"/>
<evidence type="ECO:0000256" key="1">
    <source>
        <dbReference type="SAM" id="MobiDB-lite"/>
    </source>
</evidence>
<evidence type="ECO:0000313" key="2">
    <source>
        <dbReference type="Proteomes" id="UP000095287"/>
    </source>
</evidence>
<accession>A0A1I8AH41</accession>
<reference evidence="3" key="1">
    <citation type="submission" date="2016-11" db="UniProtKB">
        <authorList>
            <consortium name="WormBaseParasite"/>
        </authorList>
    </citation>
    <scope>IDENTIFICATION</scope>
</reference>
<dbReference type="Proteomes" id="UP000095287">
    <property type="component" value="Unplaced"/>
</dbReference>
<organism evidence="2 3">
    <name type="scientific">Steinernema glaseri</name>
    <dbReference type="NCBI Taxonomy" id="37863"/>
    <lineage>
        <taxon>Eukaryota</taxon>
        <taxon>Metazoa</taxon>
        <taxon>Ecdysozoa</taxon>
        <taxon>Nematoda</taxon>
        <taxon>Chromadorea</taxon>
        <taxon>Rhabditida</taxon>
        <taxon>Tylenchina</taxon>
        <taxon>Panagrolaimomorpha</taxon>
        <taxon>Strongyloidoidea</taxon>
        <taxon>Steinernematidae</taxon>
        <taxon>Steinernema</taxon>
    </lineage>
</organism>
<keyword evidence="2" id="KW-1185">Reference proteome</keyword>
<dbReference type="AlphaFoldDB" id="A0A1I8AH41"/>
<dbReference type="WBParaSite" id="L893_g5424.t1">
    <property type="protein sequence ID" value="L893_g5424.t1"/>
    <property type="gene ID" value="L893_g5424"/>
</dbReference>
<sequence length="96" mass="10902">MVLEKQRYLFSPWVFRIKSRPESRTIGIPDPKSRPDPEASGIPTRNPVPSRNRDRDTALTVCNRPIVDMLSPRGTYSCQRITEGGPYHVNNAPPRS</sequence>
<evidence type="ECO:0000313" key="3">
    <source>
        <dbReference type="WBParaSite" id="L893_g5424.t1"/>
    </source>
</evidence>
<protein>
    <submittedName>
        <fullName evidence="3">Uncharacterized protein</fullName>
    </submittedName>
</protein>
<feature type="region of interest" description="Disordered" evidence="1">
    <location>
        <begin position="21"/>
        <end position="57"/>
    </location>
</feature>
<name>A0A1I8AH41_9BILA</name>